<gene>
    <name evidence="2" type="ORF">MTR67_018036</name>
</gene>
<evidence type="ECO:0000259" key="1">
    <source>
        <dbReference type="Pfam" id="PF00078"/>
    </source>
</evidence>
<dbReference type="PANTHER" id="PTHR46890:SF28">
    <property type="entry name" value="REVERSE TRANSCRIPTASE DOMAIN-CONTAINING PROTEIN"/>
    <property type="match status" value="1"/>
</dbReference>
<feature type="domain" description="Reverse transcriptase" evidence="1">
    <location>
        <begin position="215"/>
        <end position="400"/>
    </location>
</feature>
<proteinExistence type="predicted"/>
<dbReference type="InterPro" id="IPR000477">
    <property type="entry name" value="RT_dom"/>
</dbReference>
<name>A0AAF0TM17_SOLVR</name>
<reference evidence="2" key="1">
    <citation type="submission" date="2023-08" db="EMBL/GenBank/DDBJ databases">
        <title>A de novo genome assembly of Solanum verrucosum Schlechtendal, a Mexican diploid species geographically isolated from the other diploid A-genome species in potato relatives.</title>
        <authorList>
            <person name="Hosaka K."/>
        </authorList>
    </citation>
    <scope>NUCLEOTIDE SEQUENCE</scope>
    <source>
        <tissue evidence="2">Young leaves</tissue>
    </source>
</reference>
<dbReference type="PANTHER" id="PTHR46890">
    <property type="entry name" value="NON-LTR RETROLELEMENT REVERSE TRANSCRIPTASE-LIKE PROTEIN-RELATED"/>
    <property type="match status" value="1"/>
</dbReference>
<evidence type="ECO:0000313" key="3">
    <source>
        <dbReference type="Proteomes" id="UP001234989"/>
    </source>
</evidence>
<dbReference type="Pfam" id="PF00078">
    <property type="entry name" value="RVT_1"/>
    <property type="match status" value="1"/>
</dbReference>
<dbReference type="Proteomes" id="UP001234989">
    <property type="component" value="Chromosome 4"/>
</dbReference>
<organism evidence="2 3">
    <name type="scientific">Solanum verrucosum</name>
    <dbReference type="NCBI Taxonomy" id="315347"/>
    <lineage>
        <taxon>Eukaryota</taxon>
        <taxon>Viridiplantae</taxon>
        <taxon>Streptophyta</taxon>
        <taxon>Embryophyta</taxon>
        <taxon>Tracheophyta</taxon>
        <taxon>Spermatophyta</taxon>
        <taxon>Magnoliopsida</taxon>
        <taxon>eudicotyledons</taxon>
        <taxon>Gunneridae</taxon>
        <taxon>Pentapetalae</taxon>
        <taxon>asterids</taxon>
        <taxon>lamiids</taxon>
        <taxon>Solanales</taxon>
        <taxon>Solanaceae</taxon>
        <taxon>Solanoideae</taxon>
        <taxon>Solaneae</taxon>
        <taxon>Solanum</taxon>
    </lineage>
</organism>
<dbReference type="InterPro" id="IPR052343">
    <property type="entry name" value="Retrotransposon-Effector_Assoc"/>
</dbReference>
<dbReference type="AlphaFoldDB" id="A0AAF0TM17"/>
<dbReference type="SUPFAM" id="SSF56672">
    <property type="entry name" value="DNA/RNA polymerases"/>
    <property type="match status" value="1"/>
</dbReference>
<sequence>MKLLASTLSTWSKKEYGNIFSNVINFEEQVKAAEEDAIHQNTEENRTKLHLINAQYIKYLKLEASILKQKTQLQWFKEGDTNFKYFHSIMRGRRRKLFIHKICTVEDVWIQGEENIAKVACDYFQNMFSGHDDRIREEILNCIPRMVTEEQNQTLQQMPTLEELTQVVFSMNPNSAAGPDGFGGKFNQHCWEIIKEDVLSAVQYFFCGYTMPKFMSHACLGRSISENIMLAQEITHGIKKPNEGDNVVIKLDMTKAYDRVSWSYTCLVLRRMGFGEMFIDLVWRTMSNNWYSVIINGVRHGFFHSTRGLKQGDPLSPSLFILEAEILSRMLSMLHHHQRDTLQMIMKTLSTYESVSDQLINKEKSHFMVPENTPQENIAMIREVTGFNQKVSPITYLGCPLYIGGQRIIYYSDLVAKITRKISGWQSRMLSFRGKATMVKHVLQSIPIYTMSAISPPKTTIRYMKEAIADFFWGWDKEKRNIIGLLGIN</sequence>
<dbReference type="InterPro" id="IPR043502">
    <property type="entry name" value="DNA/RNA_pol_sf"/>
</dbReference>
<accession>A0AAF0TM17</accession>
<protein>
    <recommendedName>
        <fullName evidence="1">Reverse transcriptase domain-containing protein</fullName>
    </recommendedName>
</protein>
<dbReference type="EMBL" id="CP133615">
    <property type="protein sequence ID" value="WMV24651.1"/>
    <property type="molecule type" value="Genomic_DNA"/>
</dbReference>
<evidence type="ECO:0000313" key="2">
    <source>
        <dbReference type="EMBL" id="WMV24651.1"/>
    </source>
</evidence>
<keyword evidence="3" id="KW-1185">Reference proteome</keyword>